<keyword evidence="2" id="KW-1185">Reference proteome</keyword>
<accession>A0ACC1HMQ5</accession>
<reference evidence="1" key="1">
    <citation type="submission" date="2022-06" db="EMBL/GenBank/DDBJ databases">
        <title>Phylogenomic reconstructions and comparative analyses of Kickxellomycotina fungi.</title>
        <authorList>
            <person name="Reynolds N.K."/>
            <person name="Stajich J.E."/>
            <person name="Barry K."/>
            <person name="Grigoriev I.V."/>
            <person name="Crous P."/>
            <person name="Smith M.E."/>
        </authorList>
    </citation>
    <scope>NUCLEOTIDE SEQUENCE</scope>
    <source>
        <strain evidence="1">RSA 2271</strain>
    </source>
</reference>
<name>A0ACC1HMQ5_9FUNG</name>
<proteinExistence type="predicted"/>
<organism evidence="1 2">
    <name type="scientific">Spiromyces aspiralis</name>
    <dbReference type="NCBI Taxonomy" id="68401"/>
    <lineage>
        <taxon>Eukaryota</taxon>
        <taxon>Fungi</taxon>
        <taxon>Fungi incertae sedis</taxon>
        <taxon>Zoopagomycota</taxon>
        <taxon>Kickxellomycotina</taxon>
        <taxon>Kickxellomycetes</taxon>
        <taxon>Kickxellales</taxon>
        <taxon>Kickxellaceae</taxon>
        <taxon>Spiromyces</taxon>
    </lineage>
</organism>
<feature type="non-terminal residue" evidence="1">
    <location>
        <position position="1"/>
    </location>
</feature>
<dbReference type="EMBL" id="JAMZIH010003746">
    <property type="protein sequence ID" value="KAJ1676631.1"/>
    <property type="molecule type" value="Genomic_DNA"/>
</dbReference>
<gene>
    <name evidence="1" type="ORF">EV182_007790</name>
</gene>
<protein>
    <submittedName>
        <fullName evidence="1">Uncharacterized protein</fullName>
    </submittedName>
</protein>
<comment type="caution">
    <text evidence="1">The sequence shown here is derived from an EMBL/GenBank/DDBJ whole genome shotgun (WGS) entry which is preliminary data.</text>
</comment>
<sequence length="181" mass="21042">ADENISRLRTRIKELEERLQAAESRPPRSPVRDTREIEALNKKVEDLEMRLEESNRTISQMEAHRRESQSGIDYNLRDKLDVCQLVTSFSIVGVEIEDEGTSYHCKQTGPNGEFCYTLTVFDDNPDQFQYTPNLEKLGSQPLAKVLPEYLRTALEFRRDLANMFFWRVCDFLHSTTTTTTT</sequence>
<evidence type="ECO:0000313" key="1">
    <source>
        <dbReference type="EMBL" id="KAJ1676631.1"/>
    </source>
</evidence>
<dbReference type="Proteomes" id="UP001145114">
    <property type="component" value="Unassembled WGS sequence"/>
</dbReference>
<evidence type="ECO:0000313" key="2">
    <source>
        <dbReference type="Proteomes" id="UP001145114"/>
    </source>
</evidence>